<evidence type="ECO:0000313" key="2">
    <source>
        <dbReference type="EMBL" id="KIH49455.1"/>
    </source>
</evidence>
<dbReference type="EMBL" id="KN753376">
    <property type="protein sequence ID" value="KIH49455.1"/>
    <property type="molecule type" value="Genomic_DNA"/>
</dbReference>
<feature type="coiled-coil region" evidence="1">
    <location>
        <begin position="7"/>
        <end position="41"/>
    </location>
</feature>
<organism evidence="2 3">
    <name type="scientific">Ancylostoma duodenale</name>
    <dbReference type="NCBI Taxonomy" id="51022"/>
    <lineage>
        <taxon>Eukaryota</taxon>
        <taxon>Metazoa</taxon>
        <taxon>Ecdysozoa</taxon>
        <taxon>Nematoda</taxon>
        <taxon>Chromadorea</taxon>
        <taxon>Rhabditida</taxon>
        <taxon>Rhabditina</taxon>
        <taxon>Rhabditomorpha</taxon>
        <taxon>Strongyloidea</taxon>
        <taxon>Ancylostomatidae</taxon>
        <taxon>Ancylostomatinae</taxon>
        <taxon>Ancylostoma</taxon>
    </lineage>
</organism>
<feature type="coiled-coil region" evidence="1">
    <location>
        <begin position="66"/>
        <end position="152"/>
    </location>
</feature>
<dbReference type="Proteomes" id="UP000054047">
    <property type="component" value="Unassembled WGS sequence"/>
</dbReference>
<dbReference type="AlphaFoldDB" id="A0A0C2FLI2"/>
<sequence>MEYKEKEDTLSKQLAEARDSAEAAKIELAALQKKLVDIEGSSSLTHQYLLEESNKFESSKIDEKEVVKLRTDLESHRTKEENLQKENSRLTMELRSAEEKLRQAEETLRSTRHEVGELTVEQKINQELREELKKAEAKMVELTNTLVIVDKQCEQFR</sequence>
<name>A0A0C2FLI2_9BILA</name>
<gene>
    <name evidence="2" type="ORF">ANCDUO_20470</name>
</gene>
<feature type="non-terminal residue" evidence="2">
    <location>
        <position position="157"/>
    </location>
</feature>
<dbReference type="OrthoDB" id="5904701at2759"/>
<keyword evidence="3" id="KW-1185">Reference proteome</keyword>
<accession>A0A0C2FLI2</accession>
<proteinExistence type="predicted"/>
<evidence type="ECO:0000313" key="3">
    <source>
        <dbReference type="Proteomes" id="UP000054047"/>
    </source>
</evidence>
<protein>
    <submittedName>
        <fullName evidence="2">Uncharacterized protein</fullName>
    </submittedName>
</protein>
<evidence type="ECO:0000256" key="1">
    <source>
        <dbReference type="SAM" id="Coils"/>
    </source>
</evidence>
<reference evidence="2 3" key="1">
    <citation type="submission" date="2013-12" db="EMBL/GenBank/DDBJ databases">
        <title>Draft genome of the parsitic nematode Ancylostoma duodenale.</title>
        <authorList>
            <person name="Mitreva M."/>
        </authorList>
    </citation>
    <scope>NUCLEOTIDE SEQUENCE [LARGE SCALE GENOMIC DNA]</scope>
    <source>
        <strain evidence="2 3">Zhejiang</strain>
    </source>
</reference>
<keyword evidence="1" id="KW-0175">Coiled coil</keyword>